<keyword evidence="1" id="KW-0479">Metal-binding</keyword>
<reference evidence="5" key="2">
    <citation type="submission" date="2025-08" db="UniProtKB">
        <authorList>
            <consortium name="Ensembl"/>
        </authorList>
    </citation>
    <scope>IDENTIFICATION</scope>
</reference>
<proteinExistence type="predicted"/>
<evidence type="ECO:0000313" key="5">
    <source>
        <dbReference type="Ensembl" id="ENSGACP00000047749.1"/>
    </source>
</evidence>
<evidence type="ECO:0008006" key="7">
    <source>
        <dbReference type="Google" id="ProtNLM"/>
    </source>
</evidence>
<dbReference type="Proteomes" id="UP000007635">
    <property type="component" value="Chromosome VI"/>
</dbReference>
<accession>A0AAQ4Q960</accession>
<protein>
    <recommendedName>
        <fullName evidence="7">2-aminoethanethiol (cysteamine) dioxygenase b</fullName>
    </recommendedName>
</protein>
<keyword evidence="3" id="KW-0408">Iron</keyword>
<evidence type="ECO:0000256" key="1">
    <source>
        <dbReference type="ARBA" id="ARBA00022723"/>
    </source>
</evidence>
<evidence type="ECO:0000313" key="6">
    <source>
        <dbReference type="Proteomes" id="UP000007635"/>
    </source>
</evidence>
<keyword evidence="6" id="KW-1185">Reference proteome</keyword>
<dbReference type="GeneID" id="120820282"/>
<dbReference type="GO" id="GO:0005739">
    <property type="term" value="C:mitochondrion"/>
    <property type="evidence" value="ECO:0007669"/>
    <property type="project" value="TreeGrafter"/>
</dbReference>
<sequence>MSRHIKGNKSDCGRWKRLAEQREGHRAEVSLRHHFTLSYRGYKSVKPLLANYLANELPLTVATSGHRAVPRSGMMPGESNMTSIVHKIARQALVTFRSPPRVGEEAAKSFLENQSKLKSLMTEVRAADLKLAPRRGGGDDSPPAASPALPYQHAGPPVTYMHICETDQFSMGVFLLKSGASIPLHDHPGMHGMLKVMYGKVRISCFDRAERPAGGPQEAPPPPPAPPGALLRSVLRSSEEYTEESGPCVLSPDRDNLHRIDAVDGPTAFMDILAPPYDPDDGRDCHYYKVLTEAEDTEQKEKEVWLVEISQPPGFWCGGEPYPGPEVCL</sequence>
<dbReference type="InterPro" id="IPR012864">
    <property type="entry name" value="PCO/ADO"/>
</dbReference>
<dbReference type="InterPro" id="IPR011051">
    <property type="entry name" value="RmlC_Cupin_sf"/>
</dbReference>
<dbReference type="AlphaFoldDB" id="A0AAQ4Q960"/>
<dbReference type="InterPro" id="IPR014710">
    <property type="entry name" value="RmlC-like_jellyroll"/>
</dbReference>
<dbReference type="Gene3D" id="2.60.120.10">
    <property type="entry name" value="Jelly Rolls"/>
    <property type="match status" value="1"/>
</dbReference>
<dbReference type="GO" id="GO:0046872">
    <property type="term" value="F:metal ion binding"/>
    <property type="evidence" value="ECO:0007669"/>
    <property type="project" value="UniProtKB-KW"/>
</dbReference>
<dbReference type="Pfam" id="PF07847">
    <property type="entry name" value="PCO_ADO"/>
    <property type="match status" value="1"/>
</dbReference>
<dbReference type="KEGG" id="gat:120820282"/>
<dbReference type="PANTHER" id="PTHR22966">
    <property type="entry name" value="2-AMINOETHANETHIOL DIOXYGENASE"/>
    <property type="match status" value="1"/>
</dbReference>
<dbReference type="GO" id="GO:0016702">
    <property type="term" value="F:oxidoreductase activity, acting on single donors with incorporation of molecular oxygen, incorporation of two atoms of oxygen"/>
    <property type="evidence" value="ECO:0007669"/>
    <property type="project" value="InterPro"/>
</dbReference>
<dbReference type="PANTHER" id="PTHR22966:SF61">
    <property type="entry name" value="2-AMINOETHANETHIOL DIOXYGENASE"/>
    <property type="match status" value="1"/>
</dbReference>
<evidence type="ECO:0000256" key="2">
    <source>
        <dbReference type="ARBA" id="ARBA00023002"/>
    </source>
</evidence>
<dbReference type="Ensembl" id="ENSGACT00000038470.1">
    <property type="protein sequence ID" value="ENSGACP00000047749.1"/>
    <property type="gene ID" value="ENSGACG00000027152.1"/>
</dbReference>
<evidence type="ECO:0000256" key="3">
    <source>
        <dbReference type="ARBA" id="ARBA00023004"/>
    </source>
</evidence>
<organism evidence="5 6">
    <name type="scientific">Gasterosteus aculeatus aculeatus</name>
    <name type="common">three-spined stickleback</name>
    <dbReference type="NCBI Taxonomy" id="481459"/>
    <lineage>
        <taxon>Eukaryota</taxon>
        <taxon>Metazoa</taxon>
        <taxon>Chordata</taxon>
        <taxon>Craniata</taxon>
        <taxon>Vertebrata</taxon>
        <taxon>Euteleostomi</taxon>
        <taxon>Actinopterygii</taxon>
        <taxon>Neopterygii</taxon>
        <taxon>Teleostei</taxon>
        <taxon>Neoteleostei</taxon>
        <taxon>Acanthomorphata</taxon>
        <taxon>Eupercaria</taxon>
        <taxon>Perciformes</taxon>
        <taxon>Cottioidei</taxon>
        <taxon>Gasterosteales</taxon>
        <taxon>Gasterosteidae</taxon>
        <taxon>Gasterosteus</taxon>
    </lineage>
</organism>
<name>A0AAQ4Q960_GASAC</name>
<reference evidence="5 6" key="1">
    <citation type="journal article" date="2021" name="G3 (Bethesda)">
        <title>Improved contiguity of the threespine stickleback genome using long-read sequencing.</title>
        <authorList>
            <person name="Nath S."/>
            <person name="Shaw D.E."/>
            <person name="White M.A."/>
        </authorList>
    </citation>
    <scope>NUCLEOTIDE SEQUENCE [LARGE SCALE GENOMIC DNA]</scope>
    <source>
        <strain evidence="5 6">Lake Benthic</strain>
    </source>
</reference>
<dbReference type="CDD" id="cd20289">
    <property type="entry name" value="cupin_ADO"/>
    <property type="match status" value="1"/>
</dbReference>
<feature type="region of interest" description="Disordered" evidence="4">
    <location>
        <begin position="132"/>
        <end position="151"/>
    </location>
</feature>
<evidence type="ECO:0000256" key="4">
    <source>
        <dbReference type="SAM" id="MobiDB-lite"/>
    </source>
</evidence>
<dbReference type="RefSeq" id="XP_040033760.1">
    <property type="nucleotide sequence ID" value="XM_040177826.1"/>
</dbReference>
<dbReference type="GeneTree" id="ENSGT00390000014082"/>
<keyword evidence="2" id="KW-0560">Oxidoreductase</keyword>
<dbReference type="SUPFAM" id="SSF51182">
    <property type="entry name" value="RmlC-like cupins"/>
    <property type="match status" value="1"/>
</dbReference>
<reference evidence="5" key="3">
    <citation type="submission" date="2025-09" db="UniProtKB">
        <authorList>
            <consortium name="Ensembl"/>
        </authorList>
    </citation>
    <scope>IDENTIFICATION</scope>
</reference>